<keyword evidence="2" id="KW-1185">Reference proteome</keyword>
<sequence>MSSSVTVLRAQSSAKSKSWTEVVDTCVGACIRRHLKRVGGQYAALLKSVVHCEGFGYRTIDSDARRHPVMKLTHNVRLQHRTAEFLHDFPQSVAIHRVKGFRQIHECSVEVTVQTIEKDTGEDLPGDVEQRDASAIITELPVPLPFVEMADGHVF</sequence>
<evidence type="ECO:0000313" key="3">
    <source>
        <dbReference type="WBParaSite" id="SSLN_0000437201-mRNA-1"/>
    </source>
</evidence>
<organism evidence="3">
    <name type="scientific">Schistocephalus solidus</name>
    <name type="common">Tapeworm</name>
    <dbReference type="NCBI Taxonomy" id="70667"/>
    <lineage>
        <taxon>Eukaryota</taxon>
        <taxon>Metazoa</taxon>
        <taxon>Spiralia</taxon>
        <taxon>Lophotrochozoa</taxon>
        <taxon>Platyhelminthes</taxon>
        <taxon>Cestoda</taxon>
        <taxon>Eucestoda</taxon>
        <taxon>Diphyllobothriidea</taxon>
        <taxon>Diphyllobothriidae</taxon>
        <taxon>Schistocephalus</taxon>
    </lineage>
</organism>
<dbReference type="EMBL" id="UYSU01032791">
    <property type="protein sequence ID" value="VDL90613.1"/>
    <property type="molecule type" value="Genomic_DNA"/>
</dbReference>
<proteinExistence type="predicted"/>
<name>A0A183SJ30_SCHSO</name>
<accession>A0A183SJ30</accession>
<evidence type="ECO:0000313" key="1">
    <source>
        <dbReference type="EMBL" id="VDL90613.1"/>
    </source>
</evidence>
<reference evidence="3" key="1">
    <citation type="submission" date="2016-06" db="UniProtKB">
        <authorList>
            <consortium name="WormBaseParasite"/>
        </authorList>
    </citation>
    <scope>IDENTIFICATION</scope>
</reference>
<dbReference type="OrthoDB" id="6320170at2759"/>
<evidence type="ECO:0000313" key="2">
    <source>
        <dbReference type="Proteomes" id="UP000275846"/>
    </source>
</evidence>
<reference evidence="1 2" key="2">
    <citation type="submission" date="2018-11" db="EMBL/GenBank/DDBJ databases">
        <authorList>
            <consortium name="Pathogen Informatics"/>
        </authorList>
    </citation>
    <scope>NUCLEOTIDE SEQUENCE [LARGE SCALE GENOMIC DNA]</scope>
    <source>
        <strain evidence="1 2">NST_G2</strain>
    </source>
</reference>
<dbReference type="Proteomes" id="UP000275846">
    <property type="component" value="Unassembled WGS sequence"/>
</dbReference>
<dbReference type="AlphaFoldDB" id="A0A183SJ30"/>
<protein>
    <submittedName>
        <fullName evidence="3">DUF667 domain-containing protein</fullName>
    </submittedName>
</protein>
<dbReference type="WBParaSite" id="SSLN_0000437201-mRNA-1">
    <property type="protein sequence ID" value="SSLN_0000437201-mRNA-1"/>
    <property type="gene ID" value="SSLN_0000437201"/>
</dbReference>
<gene>
    <name evidence="1" type="ORF">SSLN_LOCUS4228</name>
</gene>